<evidence type="ECO:0000313" key="2">
    <source>
        <dbReference type="Proteomes" id="UP000683360"/>
    </source>
</evidence>
<proteinExistence type="predicted"/>
<gene>
    <name evidence="1" type="ORF">MEDL_21274</name>
</gene>
<dbReference type="EMBL" id="CAJPWZ010001066">
    <property type="protein sequence ID" value="CAG2206967.1"/>
    <property type="molecule type" value="Genomic_DNA"/>
</dbReference>
<keyword evidence="2" id="KW-1185">Reference proteome</keyword>
<sequence length="366" mass="42057">MGLKSSAYICQRITNAVSYIVKKFGVEVINYLDDFAGADSPDTADNSFQILKQVLDNCGLEESLEKACPPMFQDVISRCLEIRCVNASCRIILSSILPRPVDFRMSDRLVQDFNSQLFDFSQTGCAKVNYMPVYHLITNRRNIKFVPVPCMNYNRDKEHKLSTCRYPHICAKYIINDAECTGSCGKNHNLVTNQSREILVDLGFITDGNYDSLLETYRQKCKEKLADMAKNGVTGPCCYYNYKGCLLGDFHCPFTHICKDWFIGTCVKLNCTLSHDILNAHTKRLLKIFDIDTTNDKTAILNKYRAKYPHKKFITMKESVSTRTFLKENLLTRQYSKTYLHMYSNRKHLKLLQPLVLELDNTVKPT</sequence>
<protein>
    <submittedName>
        <fullName evidence="1">Uncharacterized protein</fullName>
    </submittedName>
</protein>
<reference evidence="1" key="1">
    <citation type="submission" date="2021-03" db="EMBL/GenBank/DDBJ databases">
        <authorList>
            <person name="Bekaert M."/>
        </authorList>
    </citation>
    <scope>NUCLEOTIDE SEQUENCE</scope>
</reference>
<accession>A0A8S3RJ46</accession>
<organism evidence="1 2">
    <name type="scientific">Mytilus edulis</name>
    <name type="common">Blue mussel</name>
    <dbReference type="NCBI Taxonomy" id="6550"/>
    <lineage>
        <taxon>Eukaryota</taxon>
        <taxon>Metazoa</taxon>
        <taxon>Spiralia</taxon>
        <taxon>Lophotrochozoa</taxon>
        <taxon>Mollusca</taxon>
        <taxon>Bivalvia</taxon>
        <taxon>Autobranchia</taxon>
        <taxon>Pteriomorphia</taxon>
        <taxon>Mytilida</taxon>
        <taxon>Mytiloidea</taxon>
        <taxon>Mytilidae</taxon>
        <taxon>Mytilinae</taxon>
        <taxon>Mytilus</taxon>
    </lineage>
</organism>
<dbReference type="AlphaFoldDB" id="A0A8S3RJ46"/>
<dbReference type="Proteomes" id="UP000683360">
    <property type="component" value="Unassembled WGS sequence"/>
</dbReference>
<dbReference type="OrthoDB" id="6067925at2759"/>
<comment type="caution">
    <text evidence="1">The sequence shown here is derived from an EMBL/GenBank/DDBJ whole genome shotgun (WGS) entry which is preliminary data.</text>
</comment>
<evidence type="ECO:0000313" key="1">
    <source>
        <dbReference type="EMBL" id="CAG2206967.1"/>
    </source>
</evidence>
<name>A0A8S3RJ46_MYTED</name>